<dbReference type="EMBL" id="FOIA01000004">
    <property type="protein sequence ID" value="SES82195.1"/>
    <property type="molecule type" value="Genomic_DNA"/>
</dbReference>
<evidence type="ECO:0000313" key="1">
    <source>
        <dbReference type="EMBL" id="SES82195.1"/>
    </source>
</evidence>
<sequence>MLNIEAVNSFYRWALVLLFLVLLFWISIAEAGVFEFVSDDDEIDIITHPTGYTGIGGELIVTVGIAPLSPHADEMEIPVQNVIQTWNQLVPTTGNIKIDGNTVPRRMFDFESVALHELGHCIGLGHPNLGSESGLTGEEKDYTKAVSGDNDRFDLDRGMDGIIGSEDDLRGDDINLHWFNMENNNPFLLAEVVDKTTYSLVLEDLPPGHRFAANGDRFVSLLLGYGNTESVMQQGILLGEARRSLVADDVATLRLAMSGLDRLAGTSDDYTLTLQYAGMTDTADIVLNFDNKTAFAACSITGVFINDKHVAIQQGQISFNTGYQWFFNPVLDSTMQEQPVLSVRVNGQAESATLQNGDRLLLTIGLNPGTKSGNQADYWVLAMTPLGDYWLDSRLQFVRSDTPVRAHGGAMIAFSDLKIFEGVAGNLPAGSYTVIFAVDDNRDQIFDETYQHSVSFTILPR</sequence>
<dbReference type="AlphaFoldDB" id="A0A1H9ZN03"/>
<proteinExistence type="predicted"/>
<gene>
    <name evidence="1" type="ORF">SAMN05216326_104121</name>
</gene>
<accession>A0A1H9ZN03</accession>
<dbReference type="InterPro" id="IPR024079">
    <property type="entry name" value="MetalloPept_cat_dom_sf"/>
</dbReference>
<dbReference type="Gene3D" id="3.40.390.10">
    <property type="entry name" value="Collagenase (Catalytic Domain)"/>
    <property type="match status" value="1"/>
</dbReference>
<protein>
    <recommendedName>
        <fullName evidence="3">Matrixin</fullName>
    </recommendedName>
</protein>
<dbReference type="Proteomes" id="UP000199345">
    <property type="component" value="Unassembled WGS sequence"/>
</dbReference>
<keyword evidence="2" id="KW-1185">Reference proteome</keyword>
<reference evidence="2" key="1">
    <citation type="submission" date="2016-10" db="EMBL/GenBank/DDBJ databases">
        <authorList>
            <person name="Varghese N."/>
            <person name="Submissions S."/>
        </authorList>
    </citation>
    <scope>NUCLEOTIDE SEQUENCE [LARGE SCALE GENOMIC DNA]</scope>
    <source>
        <strain evidence="2">Nm71</strain>
    </source>
</reference>
<evidence type="ECO:0008006" key="3">
    <source>
        <dbReference type="Google" id="ProtNLM"/>
    </source>
</evidence>
<dbReference type="SUPFAM" id="SSF55486">
    <property type="entry name" value="Metalloproteases ('zincins'), catalytic domain"/>
    <property type="match status" value="2"/>
</dbReference>
<dbReference type="GO" id="GO:0008237">
    <property type="term" value="F:metallopeptidase activity"/>
    <property type="evidence" value="ECO:0007669"/>
    <property type="project" value="InterPro"/>
</dbReference>
<organism evidence="1 2">
    <name type="scientific">Nitrosomonas marina</name>
    <dbReference type="NCBI Taxonomy" id="917"/>
    <lineage>
        <taxon>Bacteria</taxon>
        <taxon>Pseudomonadati</taxon>
        <taxon>Pseudomonadota</taxon>
        <taxon>Betaproteobacteria</taxon>
        <taxon>Nitrosomonadales</taxon>
        <taxon>Nitrosomonadaceae</taxon>
        <taxon>Nitrosomonas</taxon>
    </lineage>
</organism>
<name>A0A1H9ZN03_9PROT</name>
<evidence type="ECO:0000313" key="2">
    <source>
        <dbReference type="Proteomes" id="UP000199345"/>
    </source>
</evidence>